<dbReference type="AlphaFoldDB" id="A0A1X7VGD4"/>
<name>A0A1X7VGD4_AMPQE</name>
<protein>
    <submittedName>
        <fullName evidence="1">Uncharacterized protein</fullName>
    </submittedName>
</protein>
<proteinExistence type="predicted"/>
<evidence type="ECO:0000313" key="1">
    <source>
        <dbReference type="EnsemblMetazoa" id="Aqu2.1.39360_001"/>
    </source>
</evidence>
<sequence>MWIYLVSKSQVAFCHQYDKYGSTSHPSIGDNVLVFANVAGGPPPVDGGPPPLAGGLPPVAGGLPRVAGGPPPVDGGPPLLARGLPPVAGGPPLVAGGLPPVAGGPPPLAGGLRHIPLLLQHSIQLELLLMLLLCKGRGSSSYGSYAKSIEKFTTIFREAGQEAGAGAGGAATH</sequence>
<reference evidence="1" key="1">
    <citation type="submission" date="2017-05" db="UniProtKB">
        <authorList>
            <consortium name="EnsemblMetazoa"/>
        </authorList>
    </citation>
    <scope>IDENTIFICATION</scope>
</reference>
<organism evidence="1">
    <name type="scientific">Amphimedon queenslandica</name>
    <name type="common">Sponge</name>
    <dbReference type="NCBI Taxonomy" id="400682"/>
    <lineage>
        <taxon>Eukaryota</taxon>
        <taxon>Metazoa</taxon>
        <taxon>Porifera</taxon>
        <taxon>Demospongiae</taxon>
        <taxon>Heteroscleromorpha</taxon>
        <taxon>Haplosclerida</taxon>
        <taxon>Niphatidae</taxon>
        <taxon>Amphimedon</taxon>
    </lineage>
</organism>
<dbReference type="InParanoid" id="A0A1X7VGD4"/>
<accession>A0A1X7VGD4</accession>
<dbReference type="EnsemblMetazoa" id="Aqu2.1.39360_001">
    <property type="protein sequence ID" value="Aqu2.1.39360_001"/>
    <property type="gene ID" value="Aqu2.1.39360"/>
</dbReference>